<evidence type="ECO:0000313" key="1">
    <source>
        <dbReference type="EMBL" id="MBV2360994.1"/>
    </source>
</evidence>
<gene>
    <name evidence="1" type="ORF">KUH32_14610</name>
</gene>
<dbReference type="RefSeq" id="WP_217779334.1">
    <property type="nucleotide sequence ID" value="NZ_JAHRWL010000002.1"/>
</dbReference>
<accession>A0ABS6NAG3</accession>
<organism evidence="1 2">
    <name type="scientific">Thalassococcus arenae</name>
    <dbReference type="NCBI Taxonomy" id="2851652"/>
    <lineage>
        <taxon>Bacteria</taxon>
        <taxon>Pseudomonadati</taxon>
        <taxon>Pseudomonadota</taxon>
        <taxon>Alphaproteobacteria</taxon>
        <taxon>Rhodobacterales</taxon>
        <taxon>Roseobacteraceae</taxon>
        <taxon>Thalassococcus</taxon>
    </lineage>
</organism>
<name>A0ABS6NAG3_9RHOB</name>
<dbReference type="InterPro" id="IPR006522">
    <property type="entry name" value="Phage_virion_morphogenesis"/>
</dbReference>
<reference evidence="1" key="1">
    <citation type="submission" date="2021-06" db="EMBL/GenBank/DDBJ databases">
        <title>Thalassococcus sp. CAU 1522 isolated from sea sand, Republic of Korea.</title>
        <authorList>
            <person name="Kim W."/>
        </authorList>
    </citation>
    <scope>NUCLEOTIDE SEQUENCE</scope>
    <source>
        <strain evidence="1">CAU 1522</strain>
    </source>
</reference>
<protein>
    <submittedName>
        <fullName evidence="1">Phage virion morphogenesis protein</fullName>
    </submittedName>
</protein>
<proteinExistence type="predicted"/>
<dbReference type="NCBIfam" id="TIGR01635">
    <property type="entry name" value="tail_comp_S"/>
    <property type="match status" value="1"/>
</dbReference>
<evidence type="ECO:0000313" key="2">
    <source>
        <dbReference type="Proteomes" id="UP001166293"/>
    </source>
</evidence>
<sequence length="173" mass="19003">MIREKIQIDEITVALSAAADALEDMTPLFEDIGMLMEARTKANFLKGQAPDGSAWAPKSMATIEKYRRTEGSESVPMNPLIGTSSRLMDNINHQARPDGVDWGSDAIYAAVMHFGAKQGEFGARIGKDKNGRDFFMSIPWGDIPARPFLGIGPEDENAILQTIENYLREAVGQ</sequence>
<keyword evidence="2" id="KW-1185">Reference proteome</keyword>
<dbReference type="Proteomes" id="UP001166293">
    <property type="component" value="Unassembled WGS sequence"/>
</dbReference>
<dbReference type="EMBL" id="JAHRWL010000002">
    <property type="protein sequence ID" value="MBV2360994.1"/>
    <property type="molecule type" value="Genomic_DNA"/>
</dbReference>
<comment type="caution">
    <text evidence="1">The sequence shown here is derived from an EMBL/GenBank/DDBJ whole genome shotgun (WGS) entry which is preliminary data.</text>
</comment>
<dbReference type="Pfam" id="PF05069">
    <property type="entry name" value="Phage_tail_S"/>
    <property type="match status" value="1"/>
</dbReference>